<evidence type="ECO:0000256" key="1">
    <source>
        <dbReference type="SAM" id="MobiDB-lite"/>
    </source>
</evidence>
<dbReference type="Proteomes" id="UP001055125">
    <property type="component" value="Unassembled WGS sequence"/>
</dbReference>
<keyword evidence="3" id="KW-1185">Reference proteome</keyword>
<evidence type="ECO:0000313" key="3">
    <source>
        <dbReference type="Proteomes" id="UP001055125"/>
    </source>
</evidence>
<accession>A0ABQ4RQX1</accession>
<reference evidence="2" key="1">
    <citation type="journal article" date="2021" name="Front. Microbiol.">
        <title>Comprehensive Comparative Genomics and Phenotyping of Methylobacterium Species.</title>
        <authorList>
            <person name="Alessa O."/>
            <person name="Ogura Y."/>
            <person name="Fujitani Y."/>
            <person name="Takami H."/>
            <person name="Hayashi T."/>
            <person name="Sahin N."/>
            <person name="Tani A."/>
        </authorList>
    </citation>
    <scope>NUCLEOTIDE SEQUENCE</scope>
    <source>
        <strain evidence="2">DSM 19015</strain>
    </source>
</reference>
<evidence type="ECO:0000313" key="2">
    <source>
        <dbReference type="EMBL" id="GJD93171.1"/>
    </source>
</evidence>
<gene>
    <name evidence="2" type="ORF">OCOJLMKI_0361</name>
</gene>
<reference evidence="2" key="2">
    <citation type="submission" date="2021-08" db="EMBL/GenBank/DDBJ databases">
        <authorList>
            <person name="Tani A."/>
            <person name="Ola A."/>
            <person name="Ogura Y."/>
            <person name="Katsura K."/>
            <person name="Hayashi T."/>
        </authorList>
    </citation>
    <scope>NUCLEOTIDE SEQUENCE</scope>
    <source>
        <strain evidence="2">DSM 19015</strain>
    </source>
</reference>
<protein>
    <submittedName>
        <fullName evidence="2">Uncharacterized protein</fullName>
    </submittedName>
</protein>
<sequence>MSSYDPDEPVTLIWSEGSPNTDDKRECSLSEAVRIVVEDFDGLPKQLSCVILRVGEPIRQLDEMRAIYRSLTDR</sequence>
<feature type="region of interest" description="Disordered" evidence="1">
    <location>
        <begin position="1"/>
        <end position="23"/>
    </location>
</feature>
<dbReference type="RefSeq" id="WP_238242382.1">
    <property type="nucleotide sequence ID" value="NZ_BPQP01000006.1"/>
</dbReference>
<organism evidence="2 3">
    <name type="scientific">Methylobacterium iners</name>
    <dbReference type="NCBI Taxonomy" id="418707"/>
    <lineage>
        <taxon>Bacteria</taxon>
        <taxon>Pseudomonadati</taxon>
        <taxon>Pseudomonadota</taxon>
        <taxon>Alphaproteobacteria</taxon>
        <taxon>Hyphomicrobiales</taxon>
        <taxon>Methylobacteriaceae</taxon>
        <taxon>Methylobacterium</taxon>
    </lineage>
</organism>
<comment type="caution">
    <text evidence="2">The sequence shown here is derived from an EMBL/GenBank/DDBJ whole genome shotgun (WGS) entry which is preliminary data.</text>
</comment>
<name>A0ABQ4RQX1_9HYPH</name>
<proteinExistence type="predicted"/>
<dbReference type="EMBL" id="BPQP01000006">
    <property type="protein sequence ID" value="GJD93171.1"/>
    <property type="molecule type" value="Genomic_DNA"/>
</dbReference>